<dbReference type="GO" id="GO:0010025">
    <property type="term" value="P:wax biosynthetic process"/>
    <property type="evidence" value="ECO:0007669"/>
    <property type="project" value="Ensembl"/>
</dbReference>
<dbReference type="Pfam" id="PF03982">
    <property type="entry name" value="DAGAT"/>
    <property type="match status" value="1"/>
</dbReference>
<evidence type="ECO:0000256" key="7">
    <source>
        <dbReference type="ARBA" id="ARBA00022989"/>
    </source>
</evidence>
<gene>
    <name evidence="12" type="primary">AWAT2</name>
</gene>
<dbReference type="InParanoid" id="G3T8K5"/>
<evidence type="ECO:0000313" key="13">
    <source>
        <dbReference type="Proteomes" id="UP000007646"/>
    </source>
</evidence>
<evidence type="ECO:0000256" key="1">
    <source>
        <dbReference type="ARBA" id="ARBA00004477"/>
    </source>
</evidence>
<dbReference type="GO" id="GO:0050252">
    <property type="term" value="F:retinol O-fatty-acyltransferase activity"/>
    <property type="evidence" value="ECO:0007669"/>
    <property type="project" value="Ensembl"/>
</dbReference>
<keyword evidence="8" id="KW-0443">Lipid metabolism</keyword>
<dbReference type="PANTHER" id="PTHR12317:SF12">
    <property type="entry name" value="ACYL-COA WAX ALCOHOL ACYLTRANSFERASE 2"/>
    <property type="match status" value="1"/>
</dbReference>
<accession>G3T8K5</accession>
<sequence length="278" mass="32160">VVFTSYWPITVFIFTWLAFDWKTLERGGCQLTCVRHWHLWKWYCDYFPLNLWMTHDISPNHNYILVCHPHGIVSLSYFGHFVTEITGFSKIFSGLTFYMLTLGAFFWLPFPRDYTISAGGKAKEKNDSPRERCGGGKFAHRGVSGLAECRYNQPGSTTLVLKNQSAFVYMPLWHGVALISSYFFGETDFYDQPIFNQVVPEHGTYLPLCFLWTRFIRNSRGPLPYAQPVTTIVGEPLPLPKIENPSQKTITKYHALYIDALHKLFDQHKITFGMSETQ</sequence>
<keyword evidence="9 11" id="KW-0472">Membrane</keyword>
<organism evidence="12 13">
    <name type="scientific">Loxodonta africana</name>
    <name type="common">African elephant</name>
    <dbReference type="NCBI Taxonomy" id="9785"/>
    <lineage>
        <taxon>Eukaryota</taxon>
        <taxon>Metazoa</taxon>
        <taxon>Chordata</taxon>
        <taxon>Craniata</taxon>
        <taxon>Vertebrata</taxon>
        <taxon>Euteleostomi</taxon>
        <taxon>Mammalia</taxon>
        <taxon>Eutheria</taxon>
        <taxon>Afrotheria</taxon>
        <taxon>Proboscidea</taxon>
        <taxon>Elephantidae</taxon>
        <taxon>Loxodonta</taxon>
    </lineage>
</organism>
<proteinExistence type="inferred from homology"/>
<dbReference type="STRING" id="9785.ENSLAFP00000010030"/>
<dbReference type="Proteomes" id="UP000007646">
    <property type="component" value="Unassembled WGS sequence"/>
</dbReference>
<evidence type="ECO:0000256" key="8">
    <source>
        <dbReference type="ARBA" id="ARBA00023098"/>
    </source>
</evidence>
<reference evidence="12" key="3">
    <citation type="submission" date="2025-09" db="UniProtKB">
        <authorList>
            <consortium name="Ensembl"/>
        </authorList>
    </citation>
    <scope>IDENTIFICATION</scope>
    <source>
        <strain evidence="12">Isolate ISIS603380</strain>
    </source>
</reference>
<keyword evidence="3" id="KW-0444">Lipid biosynthesis</keyword>
<keyword evidence="10" id="KW-0012">Acyltransferase</keyword>
<dbReference type="eggNOG" id="KOG0831">
    <property type="taxonomic scope" value="Eukaryota"/>
</dbReference>
<dbReference type="HOGENOM" id="CLU_023995_0_0_1"/>
<dbReference type="GO" id="GO:0006640">
    <property type="term" value="P:monoacylglycerol biosynthetic process"/>
    <property type="evidence" value="ECO:0007669"/>
    <property type="project" value="Ensembl"/>
</dbReference>
<evidence type="ECO:0000313" key="12">
    <source>
        <dbReference type="Ensembl" id="ENSLAFP00000010030.2"/>
    </source>
</evidence>
<protein>
    <submittedName>
        <fullName evidence="12">Acyl-CoA wax alcohol acyltransferase 2</fullName>
    </submittedName>
</protein>
<dbReference type="AlphaFoldDB" id="G3T8K5"/>
<reference evidence="12" key="2">
    <citation type="submission" date="2025-08" db="UniProtKB">
        <authorList>
            <consortium name="Ensembl"/>
        </authorList>
    </citation>
    <scope>IDENTIFICATION</scope>
    <source>
        <strain evidence="12">Isolate ISIS603380</strain>
    </source>
</reference>
<evidence type="ECO:0000256" key="2">
    <source>
        <dbReference type="ARBA" id="ARBA00005420"/>
    </source>
</evidence>
<keyword evidence="4" id="KW-0808">Transferase</keyword>
<dbReference type="GeneTree" id="ENSGT01030000234582"/>
<keyword evidence="6" id="KW-0256">Endoplasmic reticulum</keyword>
<evidence type="ECO:0000256" key="6">
    <source>
        <dbReference type="ARBA" id="ARBA00022824"/>
    </source>
</evidence>
<evidence type="ECO:0000256" key="3">
    <source>
        <dbReference type="ARBA" id="ARBA00022516"/>
    </source>
</evidence>
<dbReference type="PANTHER" id="PTHR12317">
    <property type="entry name" value="DIACYLGLYCEROL O-ACYLTRANSFERASE"/>
    <property type="match status" value="1"/>
</dbReference>
<dbReference type="Ensembl" id="ENSLAFT00000012003.2">
    <property type="protein sequence ID" value="ENSLAFP00000010030.2"/>
    <property type="gene ID" value="ENSLAFG00000012003.2"/>
</dbReference>
<name>G3T8K5_LOXAF</name>
<keyword evidence="5 11" id="KW-0812">Transmembrane</keyword>
<reference evidence="12 13" key="1">
    <citation type="submission" date="2009-06" db="EMBL/GenBank/DDBJ databases">
        <title>The Genome Sequence of Loxodonta africana (African elephant).</title>
        <authorList>
            <person name="Di Palma F."/>
            <person name="Heiman D."/>
            <person name="Young S."/>
            <person name="Johnson J."/>
            <person name="Lander E.S."/>
            <person name="Lindblad-Toh K."/>
        </authorList>
    </citation>
    <scope>NUCLEOTIDE SEQUENCE [LARGE SCALE GENOMIC DNA]</scope>
    <source>
        <strain evidence="12 13">Isolate ISIS603380</strain>
    </source>
</reference>
<evidence type="ECO:0000256" key="5">
    <source>
        <dbReference type="ARBA" id="ARBA00022692"/>
    </source>
</evidence>
<evidence type="ECO:0000256" key="10">
    <source>
        <dbReference type="ARBA" id="ARBA00023315"/>
    </source>
</evidence>
<dbReference type="InterPro" id="IPR007130">
    <property type="entry name" value="DAGAT"/>
</dbReference>
<dbReference type="GO" id="GO:0005789">
    <property type="term" value="C:endoplasmic reticulum membrane"/>
    <property type="evidence" value="ECO:0007669"/>
    <property type="project" value="UniProtKB-SubCell"/>
</dbReference>
<feature type="transmembrane region" description="Helical" evidence="11">
    <location>
        <begin position="91"/>
        <end position="110"/>
    </location>
</feature>
<dbReference type="OMA" id="IMIANAH"/>
<keyword evidence="7 11" id="KW-1133">Transmembrane helix</keyword>
<comment type="similarity">
    <text evidence="2">Belongs to the diacylglycerol acyltransferase family.</text>
</comment>
<comment type="subcellular location">
    <subcellularLocation>
        <location evidence="1">Endoplasmic reticulum membrane</location>
        <topology evidence="1">Multi-pass membrane protein</topology>
    </subcellularLocation>
</comment>
<evidence type="ECO:0000256" key="11">
    <source>
        <dbReference type="SAM" id="Phobius"/>
    </source>
</evidence>
<keyword evidence="13" id="KW-1185">Reference proteome</keyword>
<evidence type="ECO:0000256" key="9">
    <source>
        <dbReference type="ARBA" id="ARBA00023136"/>
    </source>
</evidence>
<evidence type="ECO:0000256" key="4">
    <source>
        <dbReference type="ARBA" id="ARBA00022679"/>
    </source>
</evidence>